<accession>A0ABR1ZBD2</accession>
<gene>
    <name evidence="1" type="ORF">V6N11_073084</name>
</gene>
<reference evidence="1 2" key="1">
    <citation type="journal article" date="2024" name="G3 (Bethesda)">
        <title>Genome assembly of Hibiscus sabdariffa L. provides insights into metabolisms of medicinal natural products.</title>
        <authorList>
            <person name="Kim T."/>
        </authorList>
    </citation>
    <scope>NUCLEOTIDE SEQUENCE [LARGE SCALE GENOMIC DNA]</scope>
    <source>
        <strain evidence="1">TK-2024</strain>
        <tissue evidence="1">Old leaves</tissue>
    </source>
</reference>
<evidence type="ECO:0000313" key="1">
    <source>
        <dbReference type="EMBL" id="KAK8477238.1"/>
    </source>
</evidence>
<keyword evidence="2" id="KW-1185">Reference proteome</keyword>
<sequence>MDSDSIAIQTGSSLGSLFSTVTKTDTRRTDGNMSTYLRVGCYIKVTNPIRYCVFIGGFGSSKKRCMLQYKRLPMLCYGCGLIGHLVATCTTVRLTLEIKPQYDDWLRYLPPTNLVGASRPQDKANHFKLYNFEKEAIEDSKYDSSDGASAANIPANVDPNLTGHLKLFLMLKPFLRL</sequence>
<dbReference type="SUPFAM" id="SSF57756">
    <property type="entry name" value="Retrovirus zinc finger-like domains"/>
    <property type="match status" value="1"/>
</dbReference>
<evidence type="ECO:0000313" key="2">
    <source>
        <dbReference type="Proteomes" id="UP001396334"/>
    </source>
</evidence>
<protein>
    <recommendedName>
        <fullName evidence="3">CCHC-type domain-containing protein</fullName>
    </recommendedName>
</protein>
<dbReference type="EMBL" id="JBBPBN010001881">
    <property type="protein sequence ID" value="KAK8477238.1"/>
    <property type="molecule type" value="Genomic_DNA"/>
</dbReference>
<organism evidence="1 2">
    <name type="scientific">Hibiscus sabdariffa</name>
    <name type="common">roselle</name>
    <dbReference type="NCBI Taxonomy" id="183260"/>
    <lineage>
        <taxon>Eukaryota</taxon>
        <taxon>Viridiplantae</taxon>
        <taxon>Streptophyta</taxon>
        <taxon>Embryophyta</taxon>
        <taxon>Tracheophyta</taxon>
        <taxon>Spermatophyta</taxon>
        <taxon>Magnoliopsida</taxon>
        <taxon>eudicotyledons</taxon>
        <taxon>Gunneridae</taxon>
        <taxon>Pentapetalae</taxon>
        <taxon>rosids</taxon>
        <taxon>malvids</taxon>
        <taxon>Malvales</taxon>
        <taxon>Malvaceae</taxon>
        <taxon>Malvoideae</taxon>
        <taxon>Hibiscus</taxon>
    </lineage>
</organism>
<evidence type="ECO:0008006" key="3">
    <source>
        <dbReference type="Google" id="ProtNLM"/>
    </source>
</evidence>
<dbReference type="InterPro" id="IPR036875">
    <property type="entry name" value="Znf_CCHC_sf"/>
</dbReference>
<comment type="caution">
    <text evidence="1">The sequence shown here is derived from an EMBL/GenBank/DDBJ whole genome shotgun (WGS) entry which is preliminary data.</text>
</comment>
<proteinExistence type="predicted"/>
<dbReference type="Proteomes" id="UP001396334">
    <property type="component" value="Unassembled WGS sequence"/>
</dbReference>
<name>A0ABR1ZBD2_9ROSI</name>